<evidence type="ECO:0000256" key="4">
    <source>
        <dbReference type="SAM" id="Phobius"/>
    </source>
</evidence>
<dbReference type="InterPro" id="IPR036259">
    <property type="entry name" value="MFS_trans_sf"/>
</dbReference>
<keyword evidence="2 4" id="KW-1133">Transmembrane helix</keyword>
<sequence>MTDTSLQSDLAHPDLAQRESGLGAALALTTASQVAATSSVLALTTIPTLVANTLGIGPHMIGYQVSLIYASGVIFSMMAGALVKRWGPARVGQLALLGAFAGFAGMATGHLWTIALASVLIGVGYALNNPSSSHILSRLAPPARRNLIFSVKQAGVPLGGALAALAIPPLAQRFGWQPVLLGFSLIPLVLALVYQLKRGAWDNERAPDIAIGRGIWQGQRTVLSNPDLRALAFLGFFYSAAQLSISTFTVAMLIEEFGWSPVSAAGIAAIVQIAGAGGRIFWGLVADRLRNGFAVLAIVGFITGAAILGFSLIGNLPALGLALIGLAGFTGNGWNGVLLAETAHSSPGKGTLTGEVLTYTFIGVMVGPATFSLAFNLIGSFSGTFRLLAIVAFAGSLWALVRACKARR</sequence>
<reference evidence="6 7" key="1">
    <citation type="submission" date="2024-01" db="EMBL/GenBank/DDBJ databases">
        <authorList>
            <person name="Deng Y."/>
            <person name="Su J."/>
        </authorList>
    </citation>
    <scope>NUCLEOTIDE SEQUENCE [LARGE SCALE GENOMIC DNA]</scope>
    <source>
        <strain evidence="6 7">CPCC 100088</strain>
    </source>
</reference>
<feature type="transmembrane region" description="Helical" evidence="4">
    <location>
        <begin position="94"/>
        <end position="127"/>
    </location>
</feature>
<dbReference type="PANTHER" id="PTHR23527:SF1">
    <property type="entry name" value="BLL3282 PROTEIN"/>
    <property type="match status" value="1"/>
</dbReference>
<comment type="caution">
    <text evidence="6">The sequence shown here is derived from an EMBL/GenBank/DDBJ whole genome shotgun (WGS) entry which is preliminary data.</text>
</comment>
<evidence type="ECO:0000256" key="2">
    <source>
        <dbReference type="ARBA" id="ARBA00022989"/>
    </source>
</evidence>
<proteinExistence type="predicted"/>
<evidence type="ECO:0000256" key="1">
    <source>
        <dbReference type="ARBA" id="ARBA00022692"/>
    </source>
</evidence>
<keyword evidence="1 4" id="KW-0812">Transmembrane</keyword>
<feature type="transmembrane region" description="Helical" evidence="4">
    <location>
        <begin position="230"/>
        <end position="254"/>
    </location>
</feature>
<feature type="transmembrane region" description="Helical" evidence="4">
    <location>
        <begin position="293"/>
        <end position="313"/>
    </location>
</feature>
<organism evidence="6 7">
    <name type="scientific">Thioclava kandeliae</name>
    <dbReference type="NCBI Taxonomy" id="3070818"/>
    <lineage>
        <taxon>Bacteria</taxon>
        <taxon>Pseudomonadati</taxon>
        <taxon>Pseudomonadota</taxon>
        <taxon>Alphaproteobacteria</taxon>
        <taxon>Rhodobacterales</taxon>
        <taxon>Paracoccaceae</taxon>
        <taxon>Thioclava</taxon>
    </lineage>
</organism>
<feature type="transmembrane region" description="Helical" evidence="4">
    <location>
        <begin position="179"/>
        <end position="196"/>
    </location>
</feature>
<dbReference type="InterPro" id="IPR052952">
    <property type="entry name" value="MFS-Transporter"/>
</dbReference>
<keyword evidence="3 4" id="KW-0472">Membrane</keyword>
<feature type="transmembrane region" description="Helical" evidence="4">
    <location>
        <begin position="384"/>
        <end position="401"/>
    </location>
</feature>
<dbReference type="Gene3D" id="1.20.1250.20">
    <property type="entry name" value="MFS general substrate transporter like domains"/>
    <property type="match status" value="2"/>
</dbReference>
<accession>A0ABV1SEC1</accession>
<feature type="transmembrane region" description="Helical" evidence="4">
    <location>
        <begin position="260"/>
        <end position="281"/>
    </location>
</feature>
<gene>
    <name evidence="6" type="ORF">VSX56_05560</name>
</gene>
<feature type="transmembrane region" description="Helical" evidence="4">
    <location>
        <begin position="20"/>
        <end position="49"/>
    </location>
</feature>
<dbReference type="SUPFAM" id="SSF103473">
    <property type="entry name" value="MFS general substrate transporter"/>
    <property type="match status" value="1"/>
</dbReference>
<dbReference type="Pfam" id="PF07690">
    <property type="entry name" value="MFS_1"/>
    <property type="match status" value="1"/>
</dbReference>
<dbReference type="PROSITE" id="PS50850">
    <property type="entry name" value="MFS"/>
    <property type="match status" value="1"/>
</dbReference>
<dbReference type="InterPro" id="IPR011701">
    <property type="entry name" value="MFS"/>
</dbReference>
<evidence type="ECO:0000256" key="3">
    <source>
        <dbReference type="ARBA" id="ARBA00023136"/>
    </source>
</evidence>
<feature type="transmembrane region" description="Helical" evidence="4">
    <location>
        <begin position="352"/>
        <end position="378"/>
    </location>
</feature>
<evidence type="ECO:0000313" key="7">
    <source>
        <dbReference type="Proteomes" id="UP001438953"/>
    </source>
</evidence>
<name>A0ABV1SEC1_9RHOB</name>
<protein>
    <submittedName>
        <fullName evidence="6">MFS transporter</fullName>
    </submittedName>
</protein>
<dbReference type="Proteomes" id="UP001438953">
    <property type="component" value="Unassembled WGS sequence"/>
</dbReference>
<evidence type="ECO:0000313" key="6">
    <source>
        <dbReference type="EMBL" id="MER5171240.1"/>
    </source>
</evidence>
<feature type="domain" description="Major facilitator superfamily (MFS) profile" evidence="5">
    <location>
        <begin position="24"/>
        <end position="407"/>
    </location>
</feature>
<dbReference type="RefSeq" id="WP_350935466.1">
    <property type="nucleotide sequence ID" value="NZ_JAYWLC010000003.1"/>
</dbReference>
<reference evidence="6 7" key="2">
    <citation type="submission" date="2024-06" db="EMBL/GenBank/DDBJ databases">
        <title>Thioclava kandeliae sp. nov. from a rhizosphere soil sample of Kandelia candel in a mangrove.</title>
        <authorList>
            <person name="Mu T."/>
        </authorList>
    </citation>
    <scope>NUCLEOTIDE SEQUENCE [LARGE SCALE GENOMIC DNA]</scope>
    <source>
        <strain evidence="6 7">CPCC 100088</strain>
    </source>
</reference>
<feature type="transmembrane region" description="Helical" evidence="4">
    <location>
        <begin position="319"/>
        <end position="340"/>
    </location>
</feature>
<dbReference type="InterPro" id="IPR020846">
    <property type="entry name" value="MFS_dom"/>
</dbReference>
<keyword evidence="7" id="KW-1185">Reference proteome</keyword>
<dbReference type="EMBL" id="JAYWLC010000003">
    <property type="protein sequence ID" value="MER5171240.1"/>
    <property type="molecule type" value="Genomic_DNA"/>
</dbReference>
<feature type="transmembrane region" description="Helical" evidence="4">
    <location>
        <begin position="61"/>
        <end position="82"/>
    </location>
</feature>
<evidence type="ECO:0000259" key="5">
    <source>
        <dbReference type="PROSITE" id="PS50850"/>
    </source>
</evidence>
<dbReference type="PANTHER" id="PTHR23527">
    <property type="entry name" value="BLL3282 PROTEIN"/>
    <property type="match status" value="1"/>
</dbReference>